<dbReference type="EMBL" id="CAADRP010000225">
    <property type="protein sequence ID" value="VFU25446.1"/>
    <property type="molecule type" value="Genomic_DNA"/>
</dbReference>
<reference evidence="1" key="1">
    <citation type="submission" date="2019-03" db="EMBL/GenBank/DDBJ databases">
        <authorList>
            <person name="Mank J."/>
            <person name="Almeida P."/>
        </authorList>
    </citation>
    <scope>NUCLEOTIDE SEQUENCE</scope>
    <source>
        <strain evidence="1">78183</strain>
    </source>
</reference>
<organism evidence="1">
    <name type="scientific">Salix viminalis</name>
    <name type="common">Common osier</name>
    <name type="synonym">Basket willow</name>
    <dbReference type="NCBI Taxonomy" id="40686"/>
    <lineage>
        <taxon>Eukaryota</taxon>
        <taxon>Viridiplantae</taxon>
        <taxon>Streptophyta</taxon>
        <taxon>Embryophyta</taxon>
        <taxon>Tracheophyta</taxon>
        <taxon>Spermatophyta</taxon>
        <taxon>Magnoliopsida</taxon>
        <taxon>eudicotyledons</taxon>
        <taxon>Gunneridae</taxon>
        <taxon>Pentapetalae</taxon>
        <taxon>rosids</taxon>
        <taxon>fabids</taxon>
        <taxon>Malpighiales</taxon>
        <taxon>Salicaceae</taxon>
        <taxon>Saliceae</taxon>
        <taxon>Salix</taxon>
    </lineage>
</organism>
<evidence type="ECO:0000313" key="1">
    <source>
        <dbReference type="EMBL" id="VFU25446.1"/>
    </source>
</evidence>
<name>A0A6N2KBI1_SALVM</name>
<gene>
    <name evidence="1" type="ORF">SVIM_LOCUS59886</name>
</gene>
<protein>
    <submittedName>
        <fullName evidence="1">Uncharacterized protein</fullName>
    </submittedName>
</protein>
<accession>A0A6N2KBI1</accession>
<dbReference type="AlphaFoldDB" id="A0A6N2KBI1"/>
<sequence>MLNDLIVFPISSHKKGVRCLVMWSYSLCDAGRAYHLKTRYPRNLTIQKIMSVQYKIPDYVHVSQACRHLLSRIFVANSSRKSKATHGS</sequence>
<proteinExistence type="predicted"/>